<evidence type="ECO:0000256" key="5">
    <source>
        <dbReference type="ARBA" id="ARBA00022475"/>
    </source>
</evidence>
<dbReference type="InterPro" id="IPR000160">
    <property type="entry name" value="GGDEF_dom"/>
</dbReference>
<comment type="function">
    <text evidence="17">Catalyzes the synthesis of cyclic-di-GMP (c-di-GMP) via the condensation of 2 GTP molecules. Cyclic-di-GMP is a second messenger which controls cell surface-associated traits in bacteria. Involved in the regulation of cellulose production.</text>
</comment>
<dbReference type="AlphaFoldDB" id="A0AAQ1JTZ8"/>
<dbReference type="InterPro" id="IPR050469">
    <property type="entry name" value="Diguanylate_Cyclase"/>
</dbReference>
<evidence type="ECO:0000256" key="1">
    <source>
        <dbReference type="ARBA" id="ARBA00004429"/>
    </source>
</evidence>
<evidence type="ECO:0000256" key="17">
    <source>
        <dbReference type="ARBA" id="ARBA00045634"/>
    </source>
</evidence>
<feature type="transmembrane region" description="Helical" evidence="18">
    <location>
        <begin position="27"/>
        <end position="49"/>
    </location>
</feature>
<evidence type="ECO:0000256" key="7">
    <source>
        <dbReference type="ARBA" id="ARBA00022679"/>
    </source>
</evidence>
<dbReference type="SUPFAM" id="SSF55073">
    <property type="entry name" value="Nucleotide cyclase"/>
    <property type="match status" value="1"/>
</dbReference>
<keyword evidence="13 18" id="KW-1133">Transmembrane helix</keyword>
<evidence type="ECO:0000259" key="19">
    <source>
        <dbReference type="PROSITE" id="PS50887"/>
    </source>
</evidence>
<dbReference type="NCBIfam" id="TIGR00254">
    <property type="entry name" value="GGDEF"/>
    <property type="match status" value="1"/>
</dbReference>
<keyword evidence="9" id="KW-0479">Metal-binding</keyword>
<comment type="subcellular location">
    <subcellularLocation>
        <location evidence="1">Cell inner membrane</location>
        <topology evidence="1">Multi-pass membrane protein</topology>
    </subcellularLocation>
</comment>
<accession>A0AAQ1JTZ8</accession>
<evidence type="ECO:0000313" key="21">
    <source>
        <dbReference type="Proteomes" id="UP000183529"/>
    </source>
</evidence>
<evidence type="ECO:0000313" key="20">
    <source>
        <dbReference type="EMBL" id="SEJ60699.1"/>
    </source>
</evidence>
<evidence type="ECO:0000256" key="9">
    <source>
        <dbReference type="ARBA" id="ARBA00022723"/>
    </source>
</evidence>
<dbReference type="CDD" id="cd01949">
    <property type="entry name" value="GGDEF"/>
    <property type="match status" value="1"/>
</dbReference>
<feature type="domain" description="GGDEF" evidence="19">
    <location>
        <begin position="461"/>
        <end position="602"/>
    </location>
</feature>
<keyword evidence="12" id="KW-0135">Cellulose biosynthesis</keyword>
<dbReference type="FunFam" id="3.30.70.270:FF:000001">
    <property type="entry name" value="Diguanylate cyclase domain protein"/>
    <property type="match status" value="1"/>
</dbReference>
<name>A0AAQ1JTZ8_9BURK</name>
<dbReference type="PANTHER" id="PTHR45138:SF9">
    <property type="entry name" value="DIGUANYLATE CYCLASE DGCM-RELATED"/>
    <property type="match status" value="1"/>
</dbReference>
<protein>
    <recommendedName>
        <fullName evidence="4">diguanylate cyclase</fullName>
        <ecNumber evidence="4">2.7.7.65</ecNumber>
    </recommendedName>
    <alternativeName>
        <fullName evidence="15">Cellulose synthesis regulatory protein</fullName>
    </alternativeName>
</protein>
<keyword evidence="5" id="KW-1003">Cell membrane</keyword>
<proteinExistence type="predicted"/>
<dbReference type="InterPro" id="IPR029787">
    <property type="entry name" value="Nucleotide_cyclase"/>
</dbReference>
<evidence type="ECO:0000256" key="8">
    <source>
        <dbReference type="ARBA" id="ARBA00022692"/>
    </source>
</evidence>
<dbReference type="GO" id="GO:0000166">
    <property type="term" value="F:nucleotide binding"/>
    <property type="evidence" value="ECO:0007669"/>
    <property type="project" value="UniProtKB-KW"/>
</dbReference>
<evidence type="ECO:0000256" key="10">
    <source>
        <dbReference type="ARBA" id="ARBA00022741"/>
    </source>
</evidence>
<evidence type="ECO:0000256" key="3">
    <source>
        <dbReference type="ARBA" id="ARBA00011738"/>
    </source>
</evidence>
<comment type="catalytic activity">
    <reaction evidence="16">
        <text>2 GTP = 3',3'-c-di-GMP + 2 diphosphate</text>
        <dbReference type="Rhea" id="RHEA:24898"/>
        <dbReference type="ChEBI" id="CHEBI:33019"/>
        <dbReference type="ChEBI" id="CHEBI:37565"/>
        <dbReference type="ChEBI" id="CHEBI:58805"/>
        <dbReference type="EC" id="2.7.7.65"/>
    </reaction>
</comment>
<comment type="subunit">
    <text evidence="3">Homodimer.</text>
</comment>
<organism evidence="20 21">
    <name type="scientific">Paraburkholderia tropica</name>
    <dbReference type="NCBI Taxonomy" id="92647"/>
    <lineage>
        <taxon>Bacteria</taxon>
        <taxon>Pseudomonadati</taxon>
        <taxon>Pseudomonadota</taxon>
        <taxon>Betaproteobacteria</taxon>
        <taxon>Burkholderiales</taxon>
        <taxon>Burkholderiaceae</taxon>
        <taxon>Paraburkholderia</taxon>
    </lineage>
</organism>
<keyword evidence="10" id="KW-0547">Nucleotide-binding</keyword>
<comment type="caution">
    <text evidence="20">The sequence shown here is derived from an EMBL/GenBank/DDBJ whole genome shotgun (WGS) entry which is preliminary data.</text>
</comment>
<dbReference type="GO" id="GO:0030244">
    <property type="term" value="P:cellulose biosynthetic process"/>
    <property type="evidence" value="ECO:0007669"/>
    <property type="project" value="UniProtKB-KW"/>
</dbReference>
<evidence type="ECO:0000256" key="15">
    <source>
        <dbReference type="ARBA" id="ARBA00031311"/>
    </source>
</evidence>
<evidence type="ECO:0000256" key="14">
    <source>
        <dbReference type="ARBA" id="ARBA00023136"/>
    </source>
</evidence>
<sequence>MQRSAQDTANRTSVRVLSSMIMKRPHLVVTLCFGVAMLLVALVGLRQLYNMTRYDLQSRLRDLQVRAVGVDALIEAERRRLTFLRNYAEHVLAAAPEARGSMLDPAVQRALQASTQVAWQTTGEVNGPPVFGTNAATLAGLPGFHRDDVDLPGDIALARAISPLVDISQHADAVQSTVAFISTNGVFVISPEQHGMSVPALLRRFSSMNYYRGQLPDRNPSRDVLWTPVYTGLQKGEAISTLSAPIYLNDRFRGAVVMDITQSRLLSLQLATADPGDVLENAPPVEFGLLNNNGNVVYFRNGVLTEERPRRFSLALLQIARDSTGRWMQRGSGYIERRGDYLLYQRIGQTHWMLMAATDDRELTLAAARRVFSSPLIAAWAVLVLLLVGTLFIVKNIFGNYVEASGRLETLARSDPLTGLANRRRFQEAFAETVERAQRADDTRDTQDANMPNAGAASDRSALAVLMLDIDYFKRVNDRYGHAAGDAVLTLLAQILRANLRGVDVPARLGGEEFAALLPGADLATASAVAERVRLAVEVHAQHLAGPASAAHPEAIPFTVSIGVAVCPADGPAHYEPLLQVADRRLYVAKESGRNRVVIADPQTLGA</sequence>
<dbReference type="PROSITE" id="PS50887">
    <property type="entry name" value="GGDEF"/>
    <property type="match status" value="1"/>
</dbReference>
<evidence type="ECO:0000256" key="12">
    <source>
        <dbReference type="ARBA" id="ARBA00022916"/>
    </source>
</evidence>
<dbReference type="PANTHER" id="PTHR45138">
    <property type="entry name" value="REGULATORY COMPONENTS OF SENSORY TRANSDUCTION SYSTEM"/>
    <property type="match status" value="1"/>
</dbReference>
<dbReference type="GO" id="GO:1902201">
    <property type="term" value="P:negative regulation of bacterial-type flagellum-dependent cell motility"/>
    <property type="evidence" value="ECO:0007669"/>
    <property type="project" value="TreeGrafter"/>
</dbReference>
<dbReference type="GO" id="GO:0052621">
    <property type="term" value="F:diguanylate cyclase activity"/>
    <property type="evidence" value="ECO:0007669"/>
    <property type="project" value="UniProtKB-EC"/>
</dbReference>
<evidence type="ECO:0000256" key="11">
    <source>
        <dbReference type="ARBA" id="ARBA00022842"/>
    </source>
</evidence>
<keyword evidence="7" id="KW-0808">Transferase</keyword>
<reference evidence="20 21" key="1">
    <citation type="submission" date="2016-10" db="EMBL/GenBank/DDBJ databases">
        <authorList>
            <person name="Varghese N."/>
            <person name="Submissions S."/>
        </authorList>
    </citation>
    <scope>NUCLEOTIDE SEQUENCE [LARGE SCALE GENOMIC DNA]</scope>
    <source>
        <strain evidence="20 21">LMG 22274</strain>
    </source>
</reference>
<dbReference type="Proteomes" id="UP000183529">
    <property type="component" value="Unassembled WGS sequence"/>
</dbReference>
<evidence type="ECO:0000256" key="4">
    <source>
        <dbReference type="ARBA" id="ARBA00012528"/>
    </source>
</evidence>
<dbReference type="GO" id="GO:0046872">
    <property type="term" value="F:metal ion binding"/>
    <property type="evidence" value="ECO:0007669"/>
    <property type="project" value="UniProtKB-KW"/>
</dbReference>
<keyword evidence="14 18" id="KW-0472">Membrane</keyword>
<evidence type="ECO:0000256" key="13">
    <source>
        <dbReference type="ARBA" id="ARBA00022989"/>
    </source>
</evidence>
<gene>
    <name evidence="20" type="ORF">SAMN05216550_106232</name>
</gene>
<dbReference type="InterPro" id="IPR043128">
    <property type="entry name" value="Rev_trsase/Diguanyl_cyclase"/>
</dbReference>
<evidence type="ECO:0000256" key="6">
    <source>
        <dbReference type="ARBA" id="ARBA00022519"/>
    </source>
</evidence>
<keyword evidence="11" id="KW-0460">Magnesium</keyword>
<keyword evidence="8 18" id="KW-0812">Transmembrane</keyword>
<evidence type="ECO:0000256" key="18">
    <source>
        <dbReference type="SAM" id="Phobius"/>
    </source>
</evidence>
<keyword evidence="6" id="KW-0997">Cell inner membrane</keyword>
<dbReference type="Pfam" id="PF00990">
    <property type="entry name" value="GGDEF"/>
    <property type="match status" value="1"/>
</dbReference>
<evidence type="ECO:0000256" key="16">
    <source>
        <dbReference type="ARBA" id="ARBA00034247"/>
    </source>
</evidence>
<dbReference type="Gene3D" id="3.30.70.270">
    <property type="match status" value="1"/>
</dbReference>
<dbReference type="RefSeq" id="WP_074983269.1">
    <property type="nucleotide sequence ID" value="NZ_CADFGN010000006.1"/>
</dbReference>
<dbReference type="GO" id="GO:0005886">
    <property type="term" value="C:plasma membrane"/>
    <property type="evidence" value="ECO:0007669"/>
    <property type="project" value="UniProtKB-SubCell"/>
</dbReference>
<comment type="pathway">
    <text evidence="2">Glycan metabolism; bacterial cellulose biosynthesis.</text>
</comment>
<dbReference type="Pfam" id="PF17151">
    <property type="entry name" value="CHASE7"/>
    <property type="match status" value="1"/>
</dbReference>
<dbReference type="EC" id="2.7.7.65" evidence="4"/>
<feature type="transmembrane region" description="Helical" evidence="18">
    <location>
        <begin position="371"/>
        <end position="394"/>
    </location>
</feature>
<dbReference type="SMART" id="SM00267">
    <property type="entry name" value="GGDEF"/>
    <property type="match status" value="1"/>
</dbReference>
<evidence type="ECO:0000256" key="2">
    <source>
        <dbReference type="ARBA" id="ARBA00005186"/>
    </source>
</evidence>
<dbReference type="EMBL" id="FNZM01000006">
    <property type="protein sequence ID" value="SEJ60699.1"/>
    <property type="molecule type" value="Genomic_DNA"/>
</dbReference>
<dbReference type="InterPro" id="IPR033416">
    <property type="entry name" value="CHASE7"/>
</dbReference>
<dbReference type="GO" id="GO:0043709">
    <property type="term" value="P:cell adhesion involved in single-species biofilm formation"/>
    <property type="evidence" value="ECO:0007669"/>
    <property type="project" value="TreeGrafter"/>
</dbReference>